<name>A0ABW7DJX0_9FIRM</name>
<evidence type="ECO:0000313" key="2">
    <source>
        <dbReference type="EMBL" id="MFG6271613.1"/>
    </source>
</evidence>
<organism evidence="2 3">
    <name type="scientific">Megasphaera hexanoica</name>
    <dbReference type="NCBI Taxonomy" id="1675036"/>
    <lineage>
        <taxon>Bacteria</taxon>
        <taxon>Bacillati</taxon>
        <taxon>Bacillota</taxon>
        <taxon>Negativicutes</taxon>
        <taxon>Veillonellales</taxon>
        <taxon>Veillonellaceae</taxon>
        <taxon>Megasphaera</taxon>
    </lineage>
</organism>
<dbReference type="EMBL" id="JBIEKR010000001">
    <property type="protein sequence ID" value="MFG6271613.1"/>
    <property type="molecule type" value="Genomic_DNA"/>
</dbReference>
<keyword evidence="3" id="KW-1185">Reference proteome</keyword>
<keyword evidence="1" id="KW-0812">Transmembrane</keyword>
<proteinExistence type="predicted"/>
<sequence length="60" mass="6687">MKRQEITIAEWINKKPIPDIPEWVNQKQPRVRAEPEGDDANEGVGFAAVIAIMAIFAGLL</sequence>
<evidence type="ECO:0000256" key="1">
    <source>
        <dbReference type="SAM" id="Phobius"/>
    </source>
</evidence>
<keyword evidence="1" id="KW-0472">Membrane</keyword>
<keyword evidence="1" id="KW-1133">Transmembrane helix</keyword>
<protein>
    <submittedName>
        <fullName evidence="2">Uncharacterized protein</fullName>
    </submittedName>
</protein>
<accession>A0ABW7DJX0</accession>
<evidence type="ECO:0000313" key="3">
    <source>
        <dbReference type="Proteomes" id="UP001605989"/>
    </source>
</evidence>
<dbReference type="RefSeq" id="WP_113855886.1">
    <property type="nucleotide sequence ID" value="NZ_CP011940.1"/>
</dbReference>
<gene>
    <name evidence="2" type="ORF">ACGTZG_00235</name>
</gene>
<comment type="caution">
    <text evidence="2">The sequence shown here is derived from an EMBL/GenBank/DDBJ whole genome shotgun (WGS) entry which is preliminary data.</text>
</comment>
<dbReference type="Proteomes" id="UP001605989">
    <property type="component" value="Unassembled WGS sequence"/>
</dbReference>
<reference evidence="2 3" key="1">
    <citation type="submission" date="2024-10" db="EMBL/GenBank/DDBJ databases">
        <authorList>
            <person name="Sang B.-I."/>
            <person name="Prabhaharan D."/>
        </authorList>
    </citation>
    <scope>NUCLEOTIDE SEQUENCE [LARGE SCALE GENOMIC DNA]</scope>
    <source>
        <strain evidence="2 3">MH</strain>
    </source>
</reference>
<feature type="transmembrane region" description="Helical" evidence="1">
    <location>
        <begin position="43"/>
        <end position="59"/>
    </location>
</feature>